<name>A0ABV2IW76_9HYPH</name>
<reference evidence="1 2" key="1">
    <citation type="submission" date="2024-06" db="EMBL/GenBank/DDBJ databases">
        <title>Genomic Encyclopedia of Type Strains, Phase IV (KMG-IV): sequencing the most valuable type-strain genomes for metagenomic binning, comparative biology and taxonomic classification.</title>
        <authorList>
            <person name="Goeker M."/>
        </authorList>
    </citation>
    <scope>NUCLEOTIDE SEQUENCE [LARGE SCALE GENOMIC DNA]</scope>
    <source>
        <strain evidence="1 2">DSM 29780</strain>
    </source>
</reference>
<gene>
    <name evidence="1" type="ORF">ABID16_001042</name>
</gene>
<dbReference type="EMBL" id="JBEPMB010000001">
    <property type="protein sequence ID" value="MET3612737.1"/>
    <property type="molecule type" value="Genomic_DNA"/>
</dbReference>
<protein>
    <submittedName>
        <fullName evidence="1">HAD superfamily protein</fullName>
    </submittedName>
</protein>
<proteinExistence type="predicted"/>
<keyword evidence="2" id="KW-1185">Reference proteome</keyword>
<accession>A0ABV2IW76</accession>
<organism evidence="1 2">
    <name type="scientific">Rhizobium aquaticum</name>
    <dbReference type="NCBI Taxonomy" id="1549636"/>
    <lineage>
        <taxon>Bacteria</taxon>
        <taxon>Pseudomonadati</taxon>
        <taxon>Pseudomonadota</taxon>
        <taxon>Alphaproteobacteria</taxon>
        <taxon>Hyphomicrobiales</taxon>
        <taxon>Rhizobiaceae</taxon>
        <taxon>Rhizobium/Agrobacterium group</taxon>
        <taxon>Rhizobium</taxon>
    </lineage>
</organism>
<sequence>MTDLSHIRLTGRPLIISDVDDVILEFIAPYQRFLKARDLKFLPRSFRLTGNVVRVDDETPVTEEVVQQSLHDFFEEQHAWQTPFEHVMTALPALAEEADIVFLTAMPPKFAGRRRMLLDELGLHFPMVAVETAKGPIASRILDRHTVPVVFVDDMSHNLTSVAEHLPDCLLLSLAPPSEVHAMAPKPPETARVVRDWAEAAPIIRSHFSAA</sequence>
<evidence type="ECO:0000313" key="2">
    <source>
        <dbReference type="Proteomes" id="UP001549047"/>
    </source>
</evidence>
<comment type="caution">
    <text evidence="1">The sequence shown here is derived from an EMBL/GenBank/DDBJ whole genome shotgun (WGS) entry which is preliminary data.</text>
</comment>
<dbReference type="Proteomes" id="UP001549047">
    <property type="component" value="Unassembled WGS sequence"/>
</dbReference>
<dbReference type="RefSeq" id="WP_354555278.1">
    <property type="nucleotide sequence ID" value="NZ_JBEPMB010000001.1"/>
</dbReference>
<evidence type="ECO:0000313" key="1">
    <source>
        <dbReference type="EMBL" id="MET3612737.1"/>
    </source>
</evidence>